<gene>
    <name evidence="7" type="primary">corA_4</name>
    <name evidence="7" type="ORF">OCOJLMKI_5061</name>
</gene>
<evidence type="ECO:0000256" key="4">
    <source>
        <dbReference type="ARBA" id="ARBA00022989"/>
    </source>
</evidence>
<keyword evidence="3 6" id="KW-0812">Transmembrane</keyword>
<evidence type="ECO:0000256" key="2">
    <source>
        <dbReference type="ARBA" id="ARBA00009765"/>
    </source>
</evidence>
<dbReference type="EMBL" id="BPQP01000115">
    <property type="protein sequence ID" value="GJD97822.1"/>
    <property type="molecule type" value="Genomic_DNA"/>
</dbReference>
<dbReference type="SUPFAM" id="SSF143865">
    <property type="entry name" value="CorA soluble domain-like"/>
    <property type="match status" value="1"/>
</dbReference>
<comment type="caution">
    <text evidence="7">The sequence shown here is derived from an EMBL/GenBank/DDBJ whole genome shotgun (WGS) entry which is preliminary data.</text>
</comment>
<evidence type="ECO:0000313" key="8">
    <source>
        <dbReference type="Proteomes" id="UP001055125"/>
    </source>
</evidence>
<feature type="transmembrane region" description="Helical" evidence="6">
    <location>
        <begin position="274"/>
        <end position="294"/>
    </location>
</feature>
<dbReference type="Proteomes" id="UP001055125">
    <property type="component" value="Unassembled WGS sequence"/>
</dbReference>
<name>A0ABQ4S619_9HYPH</name>
<comment type="similarity">
    <text evidence="2">Belongs to the CorA metal ion transporter (MIT) (TC 1.A.35) family.</text>
</comment>
<reference evidence="7" key="1">
    <citation type="journal article" date="2021" name="Front. Microbiol.">
        <title>Comprehensive Comparative Genomics and Phenotyping of Methylobacterium Species.</title>
        <authorList>
            <person name="Alessa O."/>
            <person name="Ogura Y."/>
            <person name="Fujitani Y."/>
            <person name="Takami H."/>
            <person name="Hayashi T."/>
            <person name="Sahin N."/>
            <person name="Tani A."/>
        </authorList>
    </citation>
    <scope>NUCLEOTIDE SEQUENCE</scope>
    <source>
        <strain evidence="7">DSM 19015</strain>
    </source>
</reference>
<feature type="transmembrane region" description="Helical" evidence="6">
    <location>
        <begin position="306"/>
        <end position="326"/>
    </location>
</feature>
<dbReference type="InterPro" id="IPR045863">
    <property type="entry name" value="CorA_TM1_TM2"/>
</dbReference>
<sequence length="332" mass="37837">MMTFYGLREGRMTRLTTASAFPASSLPALSDVLWIDLLDPTHEEERAVESLLTLQVPTRQEMAEIEESSRLYTDWDALVMTAVVIDGATEGRPARTQVTFVLTPTHLVSVRYADPVPFRTFEAKCQRQPELHTSSDRILASLLDSIVERAADVLELVAADLNEVSVRLFFDEEQRRRPKRAEDELQVLIKRLGRRNMTMAILRESVLSLSRLVPFMRQGTSEWLTEDCTRRLKMIERDLRSLSAYEGQLSSEIVYLHEATLGLINLAQNRIIKVFSIAAVLFLPPTVVGTIYGMNFEAMPELKWAFGYPFALLLMGLSAALPYYWFKQKGWL</sequence>
<dbReference type="InterPro" id="IPR002523">
    <property type="entry name" value="MgTranspt_CorA/ZnTranspt_ZntB"/>
</dbReference>
<dbReference type="Gene3D" id="3.30.460.20">
    <property type="entry name" value="CorA soluble domain-like"/>
    <property type="match status" value="1"/>
</dbReference>
<keyword evidence="8" id="KW-1185">Reference proteome</keyword>
<dbReference type="CDD" id="cd12837">
    <property type="entry name" value="EcCorA-like_u1"/>
    <property type="match status" value="1"/>
</dbReference>
<accession>A0ABQ4S619</accession>
<evidence type="ECO:0000313" key="7">
    <source>
        <dbReference type="EMBL" id="GJD97822.1"/>
    </source>
</evidence>
<evidence type="ECO:0000256" key="3">
    <source>
        <dbReference type="ARBA" id="ARBA00022692"/>
    </source>
</evidence>
<protein>
    <submittedName>
        <fullName evidence="7">Magnesium transport protein CorA</fullName>
    </submittedName>
</protein>
<evidence type="ECO:0000256" key="5">
    <source>
        <dbReference type="ARBA" id="ARBA00023136"/>
    </source>
</evidence>
<evidence type="ECO:0000256" key="1">
    <source>
        <dbReference type="ARBA" id="ARBA00004141"/>
    </source>
</evidence>
<comment type="subcellular location">
    <subcellularLocation>
        <location evidence="1">Membrane</location>
        <topology evidence="1">Multi-pass membrane protein</topology>
    </subcellularLocation>
</comment>
<dbReference type="Gene3D" id="1.20.58.340">
    <property type="entry name" value="Magnesium transport protein CorA, transmembrane region"/>
    <property type="match status" value="2"/>
</dbReference>
<dbReference type="RefSeq" id="WP_238246862.1">
    <property type="nucleotide sequence ID" value="NZ_BPQP01000115.1"/>
</dbReference>
<dbReference type="InterPro" id="IPR045861">
    <property type="entry name" value="CorA_cytoplasmic_dom"/>
</dbReference>
<keyword evidence="4 6" id="KW-1133">Transmembrane helix</keyword>
<dbReference type="PANTHER" id="PTHR47685:SF1">
    <property type="entry name" value="MAGNESIUM TRANSPORT PROTEIN CORA"/>
    <property type="match status" value="1"/>
</dbReference>
<dbReference type="PANTHER" id="PTHR47685">
    <property type="entry name" value="MAGNESIUM TRANSPORT PROTEIN CORA"/>
    <property type="match status" value="1"/>
</dbReference>
<dbReference type="SUPFAM" id="SSF144083">
    <property type="entry name" value="Magnesium transport protein CorA, transmembrane region"/>
    <property type="match status" value="1"/>
</dbReference>
<keyword evidence="5 6" id="KW-0472">Membrane</keyword>
<dbReference type="InterPro" id="IPR050829">
    <property type="entry name" value="CorA_MIT"/>
</dbReference>
<organism evidence="7 8">
    <name type="scientific">Methylobacterium iners</name>
    <dbReference type="NCBI Taxonomy" id="418707"/>
    <lineage>
        <taxon>Bacteria</taxon>
        <taxon>Pseudomonadati</taxon>
        <taxon>Pseudomonadota</taxon>
        <taxon>Alphaproteobacteria</taxon>
        <taxon>Hyphomicrobiales</taxon>
        <taxon>Methylobacteriaceae</taxon>
        <taxon>Methylobacterium</taxon>
    </lineage>
</organism>
<evidence type="ECO:0000256" key="6">
    <source>
        <dbReference type="SAM" id="Phobius"/>
    </source>
</evidence>
<reference evidence="7" key="2">
    <citation type="submission" date="2021-08" db="EMBL/GenBank/DDBJ databases">
        <authorList>
            <person name="Tani A."/>
            <person name="Ola A."/>
            <person name="Ogura Y."/>
            <person name="Katsura K."/>
            <person name="Hayashi T."/>
        </authorList>
    </citation>
    <scope>NUCLEOTIDE SEQUENCE</scope>
    <source>
        <strain evidence="7">DSM 19015</strain>
    </source>
</reference>
<proteinExistence type="inferred from homology"/>
<dbReference type="Pfam" id="PF01544">
    <property type="entry name" value="CorA"/>
    <property type="match status" value="1"/>
</dbReference>